<sequence length="133" mass="15420">MSVWVRNSKGRLETFEAFFGSLFDTPTSSYTSSIMAEERERVVEPEAPRRTMYELLHRTQSSIPLYIMFPPNAPHVEIKQGLLAILLNFRGLENENPYVHVRAFEEVIGSFYAQNVIETAKLRFFPFSLKDKV</sequence>
<gene>
    <name evidence="1" type="ORF">FSB_LOCUS25960</name>
</gene>
<dbReference type="AlphaFoldDB" id="A0A2N9GF76"/>
<name>A0A2N9GF76_FAGSY</name>
<proteinExistence type="predicted"/>
<reference evidence="1" key="1">
    <citation type="submission" date="2018-02" db="EMBL/GenBank/DDBJ databases">
        <authorList>
            <person name="Cohen D.B."/>
            <person name="Kent A.D."/>
        </authorList>
    </citation>
    <scope>NUCLEOTIDE SEQUENCE</scope>
</reference>
<accession>A0A2N9GF76</accession>
<organism evidence="1">
    <name type="scientific">Fagus sylvatica</name>
    <name type="common">Beechnut</name>
    <dbReference type="NCBI Taxonomy" id="28930"/>
    <lineage>
        <taxon>Eukaryota</taxon>
        <taxon>Viridiplantae</taxon>
        <taxon>Streptophyta</taxon>
        <taxon>Embryophyta</taxon>
        <taxon>Tracheophyta</taxon>
        <taxon>Spermatophyta</taxon>
        <taxon>Magnoliopsida</taxon>
        <taxon>eudicotyledons</taxon>
        <taxon>Gunneridae</taxon>
        <taxon>Pentapetalae</taxon>
        <taxon>rosids</taxon>
        <taxon>fabids</taxon>
        <taxon>Fagales</taxon>
        <taxon>Fagaceae</taxon>
        <taxon>Fagus</taxon>
    </lineage>
</organism>
<dbReference type="EMBL" id="OIVN01001829">
    <property type="protein sequence ID" value="SPC98078.1"/>
    <property type="molecule type" value="Genomic_DNA"/>
</dbReference>
<evidence type="ECO:0000313" key="1">
    <source>
        <dbReference type="EMBL" id="SPC98078.1"/>
    </source>
</evidence>
<protein>
    <submittedName>
        <fullName evidence="1">Uncharacterized protein</fullName>
    </submittedName>
</protein>